<name>A0AA50H8V4_9HYPH</name>
<feature type="region of interest" description="Disordered" evidence="1">
    <location>
        <begin position="27"/>
        <end position="83"/>
    </location>
</feature>
<sequence>MAGLLNELVSGVVDAALKEVLKKTGVRKATTTKRTRRKTTTRKKASGGLLGDIIEAALKPAKRPRKQVSRRRTAASRSSQRSR</sequence>
<dbReference type="RefSeq" id="WP_134650804.1">
    <property type="nucleotide sequence ID" value="NZ_CP132302.1"/>
</dbReference>
<feature type="compositionally biased region" description="Basic residues" evidence="1">
    <location>
        <begin position="27"/>
        <end position="45"/>
    </location>
</feature>
<evidence type="ECO:0000313" key="2">
    <source>
        <dbReference type="EMBL" id="WLR98476.1"/>
    </source>
</evidence>
<dbReference type="EMBL" id="CP132302">
    <property type="protein sequence ID" value="WLR98476.1"/>
    <property type="molecule type" value="Genomic_DNA"/>
</dbReference>
<reference evidence="2 3" key="1">
    <citation type="submission" date="2023-08" db="EMBL/GenBank/DDBJ databases">
        <title>Pathogen: clinical or host-associated sample.</title>
        <authorList>
            <person name="Hergert J."/>
            <person name="Casey R."/>
            <person name="Wagner J."/>
            <person name="Young E.L."/>
            <person name="Oakeson K.F."/>
        </authorList>
    </citation>
    <scope>NUCLEOTIDE SEQUENCE [LARGE SCALE GENOMIC DNA]</scope>
    <source>
        <strain evidence="2 3">1760953</strain>
    </source>
</reference>
<evidence type="ECO:0000313" key="3">
    <source>
        <dbReference type="Proteomes" id="UP001234585"/>
    </source>
</evidence>
<dbReference type="Proteomes" id="UP001234585">
    <property type="component" value="Chromosome"/>
</dbReference>
<evidence type="ECO:0000256" key="1">
    <source>
        <dbReference type="SAM" id="MobiDB-lite"/>
    </source>
</evidence>
<feature type="compositionally biased region" description="Basic residues" evidence="1">
    <location>
        <begin position="60"/>
        <end position="83"/>
    </location>
</feature>
<gene>
    <name evidence="2" type="ORF">Q9313_05440</name>
</gene>
<proteinExistence type="predicted"/>
<accession>A0AA50H8V4</accession>
<organism evidence="2 3">
    <name type="scientific">Shinella sumterensis</name>
    <dbReference type="NCBI Taxonomy" id="1967501"/>
    <lineage>
        <taxon>Bacteria</taxon>
        <taxon>Pseudomonadati</taxon>
        <taxon>Pseudomonadota</taxon>
        <taxon>Alphaproteobacteria</taxon>
        <taxon>Hyphomicrobiales</taxon>
        <taxon>Rhizobiaceae</taxon>
        <taxon>Shinella</taxon>
    </lineage>
</organism>
<protein>
    <submittedName>
        <fullName evidence="2">Uncharacterized protein</fullName>
    </submittedName>
</protein>
<keyword evidence="3" id="KW-1185">Reference proteome</keyword>
<dbReference type="AlphaFoldDB" id="A0AA50H8V4"/>